<dbReference type="RefSeq" id="XP_067077737.1">
    <property type="nucleotide sequence ID" value="XM_067221636.1"/>
</dbReference>
<comment type="cofactor">
    <cofactor evidence="6">
        <name>Zn(2+)</name>
        <dbReference type="ChEBI" id="CHEBI:29105"/>
    </cofactor>
</comment>
<dbReference type="Pfam" id="PF05019">
    <property type="entry name" value="Coq4"/>
    <property type="match status" value="1"/>
</dbReference>
<dbReference type="GO" id="GO:0120539">
    <property type="term" value="F:4-hydroxy-3-methoxy-5-polyprenylbenzoate decarboxylase activity"/>
    <property type="evidence" value="ECO:0007669"/>
    <property type="project" value="UniProtKB-EC"/>
</dbReference>
<gene>
    <name evidence="7" type="ORF">TEOVI_000716400</name>
</gene>
<keyword evidence="1 6" id="KW-0831">Ubiquinone biosynthesis</keyword>
<comment type="subunit">
    <text evidence="6">Component of a multi-subunit COQ enzyme complex.</text>
</comment>
<dbReference type="InterPro" id="IPR027540">
    <property type="entry name" value="Coq4_euk"/>
</dbReference>
<name>A0A1G4I3N7_TRYEQ</name>
<comment type="function">
    <text evidence="6">Lyase that catalyzes the C1-decarboxylation of 4-hydroxy-3-methoxy-5-(all-trans-polyprenyl)benzoic acid into 2-methoxy-6-(all-trans-polyprenyl)phenol during ubiquinone biosynthesis.</text>
</comment>
<dbReference type="GeneID" id="92381098"/>
<keyword evidence="6" id="KW-0862">Zinc</keyword>
<sequence>MQSRVVSSAVMFLGGIAGAVKSLPAFVTSSFGAIVDPEDGRGSAAFAEITALTALHHMQRLMMADEMGRSILKERPQVTDETLEFAKTQPEGTFGYRYAAFMKRNNFLPSGRAPILHVSDPTLAYVMLRYRQIHDFVHAYVGLGRTIEEELAVKLFEWQHTGLPVGLMAVLGGMPWLRMDQILNMGMYNEWARANAPRQLHGKRFVSCILNVPWEWYLDKPYEQLVDDVGIVPLDAFLKESKSGGLHDS</sequence>
<organism evidence="7 8">
    <name type="scientific">Trypanosoma equiperdum</name>
    <dbReference type="NCBI Taxonomy" id="5694"/>
    <lineage>
        <taxon>Eukaryota</taxon>
        <taxon>Discoba</taxon>
        <taxon>Euglenozoa</taxon>
        <taxon>Kinetoplastea</taxon>
        <taxon>Metakinetoplastina</taxon>
        <taxon>Trypanosomatida</taxon>
        <taxon>Trypanosomatidae</taxon>
        <taxon>Trypanosoma</taxon>
    </lineage>
</organism>
<dbReference type="EC" id="4.1.1.130" evidence="6"/>
<evidence type="ECO:0000256" key="1">
    <source>
        <dbReference type="ARBA" id="ARBA00022688"/>
    </source>
</evidence>
<feature type="binding site" evidence="6">
    <location>
        <position position="150"/>
    </location>
    <ligand>
        <name>Zn(2+)</name>
        <dbReference type="ChEBI" id="CHEBI:29105"/>
    </ligand>
</feature>
<evidence type="ECO:0000256" key="4">
    <source>
        <dbReference type="ARBA" id="ARBA00023136"/>
    </source>
</evidence>
<keyword evidence="4 6" id="KW-0472">Membrane</keyword>
<evidence type="ECO:0000256" key="6">
    <source>
        <dbReference type="HAMAP-Rule" id="MF_03111"/>
    </source>
</evidence>
<protein>
    <recommendedName>
        <fullName evidence="6">Ubiquinone biosynthesis protein COQ4 homolog, mitochondrial</fullName>
    </recommendedName>
    <alternativeName>
        <fullName evidence="6">4-hydroxy-3-methoxy-5-polyprenylbenzoate decarboxylase</fullName>
        <ecNumber evidence="6">4.1.1.130</ecNumber>
    </alternativeName>
    <alternativeName>
        <fullName evidence="6">Coenzyme Q biosynthesis protein 4 homolog</fullName>
    </alternativeName>
</protein>
<evidence type="ECO:0000256" key="5">
    <source>
        <dbReference type="ARBA" id="ARBA00023239"/>
    </source>
</evidence>
<dbReference type="VEuPathDB" id="TriTrypDB:TEOVI_000716400"/>
<evidence type="ECO:0000313" key="7">
    <source>
        <dbReference type="EMBL" id="SCU66277.1"/>
    </source>
</evidence>
<dbReference type="PANTHER" id="PTHR12922">
    <property type="entry name" value="UBIQUINONE BIOSYNTHESIS PROTEIN"/>
    <property type="match status" value="1"/>
</dbReference>
<comment type="pathway">
    <text evidence="6">Cofactor biosynthesis; ubiquinone biosynthesis.</text>
</comment>
<keyword evidence="3 6" id="KW-0496">Mitochondrion</keyword>
<feature type="binding site" evidence="6">
    <location>
        <position position="134"/>
    </location>
    <ligand>
        <name>Zn(2+)</name>
        <dbReference type="ChEBI" id="CHEBI:29105"/>
    </ligand>
</feature>
<dbReference type="InterPro" id="IPR007715">
    <property type="entry name" value="Coq4"/>
</dbReference>
<feature type="binding site" evidence="6">
    <location>
        <position position="135"/>
    </location>
    <ligand>
        <name>Zn(2+)</name>
        <dbReference type="ChEBI" id="CHEBI:29105"/>
    </ligand>
</feature>
<comment type="similarity">
    <text evidence="6">Belongs to the COQ4 family.</text>
</comment>
<dbReference type="PANTHER" id="PTHR12922:SF7">
    <property type="entry name" value="UBIQUINONE BIOSYNTHESIS PROTEIN COQ4 HOMOLOG, MITOCHONDRIAL"/>
    <property type="match status" value="1"/>
</dbReference>
<dbReference type="Proteomes" id="UP000195570">
    <property type="component" value="Unassembled WGS sequence"/>
</dbReference>
<proteinExistence type="inferred from homology"/>
<dbReference type="GO" id="GO:0031314">
    <property type="term" value="C:extrinsic component of mitochondrial inner membrane"/>
    <property type="evidence" value="ECO:0007669"/>
    <property type="project" value="UniProtKB-UniRule"/>
</dbReference>
<dbReference type="GO" id="GO:0008270">
    <property type="term" value="F:zinc ion binding"/>
    <property type="evidence" value="ECO:0007669"/>
    <property type="project" value="UniProtKB-UniRule"/>
</dbReference>
<keyword evidence="8" id="KW-1185">Reference proteome</keyword>
<comment type="catalytic activity">
    <reaction evidence="6">
        <text>a 4-hydroxy-3-methoxy-5-(all-trans-polyprenyl)benzoate + H(+) = a 2-methoxy-6-(all-trans-polyprenyl)phenol + CO2</text>
        <dbReference type="Rhea" id="RHEA:81179"/>
        <dbReference type="Rhea" id="RHEA-COMP:9551"/>
        <dbReference type="Rhea" id="RHEA-COMP:10931"/>
        <dbReference type="ChEBI" id="CHEBI:15378"/>
        <dbReference type="ChEBI" id="CHEBI:16526"/>
        <dbReference type="ChEBI" id="CHEBI:62731"/>
        <dbReference type="ChEBI" id="CHEBI:84443"/>
        <dbReference type="EC" id="4.1.1.130"/>
    </reaction>
</comment>
<keyword evidence="2 6" id="KW-0999">Mitochondrion inner membrane</keyword>
<comment type="subcellular location">
    <subcellularLocation>
        <location evidence="6">Mitochondrion inner membrane</location>
        <topology evidence="6">Peripheral membrane protein</topology>
        <orientation evidence="6">Matrix side</orientation>
    </subcellularLocation>
</comment>
<evidence type="ECO:0000256" key="2">
    <source>
        <dbReference type="ARBA" id="ARBA00022792"/>
    </source>
</evidence>
<dbReference type="UniPathway" id="UPA00232"/>
<evidence type="ECO:0000256" key="3">
    <source>
        <dbReference type="ARBA" id="ARBA00023128"/>
    </source>
</evidence>
<evidence type="ECO:0000313" key="8">
    <source>
        <dbReference type="Proteomes" id="UP000195570"/>
    </source>
</evidence>
<dbReference type="EMBL" id="CZPT02000526">
    <property type="protein sequence ID" value="SCU66277.1"/>
    <property type="molecule type" value="Genomic_DNA"/>
</dbReference>
<dbReference type="HAMAP" id="MF_03111">
    <property type="entry name" value="Coq4"/>
    <property type="match status" value="1"/>
</dbReference>
<reference evidence="7" key="1">
    <citation type="submission" date="2016-09" db="EMBL/GenBank/DDBJ databases">
        <authorList>
            <person name="Hebert L."/>
            <person name="Moumen B."/>
        </authorList>
    </citation>
    <scope>NUCLEOTIDE SEQUENCE [LARGE SCALE GENOMIC DNA]</scope>
    <source>
        <strain evidence="7">OVI</strain>
    </source>
</reference>
<comment type="caution">
    <text evidence="7">The sequence shown here is derived from an EMBL/GenBank/DDBJ whole genome shotgun (WGS) entry which is preliminary data.</text>
</comment>
<keyword evidence="6" id="KW-0479">Metal-binding</keyword>
<accession>A0A1G4I3N7</accession>
<dbReference type="AlphaFoldDB" id="A0A1G4I3N7"/>
<feature type="binding site" evidence="6">
    <location>
        <position position="138"/>
    </location>
    <ligand>
        <name>Zn(2+)</name>
        <dbReference type="ChEBI" id="CHEBI:29105"/>
    </ligand>
</feature>
<keyword evidence="5 6" id="KW-0456">Lyase</keyword>